<dbReference type="InterPro" id="IPR014721">
    <property type="entry name" value="Ribsml_uS5_D2-typ_fold_subgr"/>
</dbReference>
<dbReference type="InterPro" id="IPR020568">
    <property type="entry name" value="Ribosomal_Su5_D2-typ_SF"/>
</dbReference>
<keyword evidence="1" id="KW-0418">Kinase</keyword>
<dbReference type="SUPFAM" id="SSF54211">
    <property type="entry name" value="Ribosomal protein S5 domain 2-like"/>
    <property type="match status" value="1"/>
</dbReference>
<evidence type="ECO:0000313" key="2">
    <source>
        <dbReference type="Proteomes" id="UP001139521"/>
    </source>
</evidence>
<gene>
    <name evidence="1" type="ORF">L1967_00945</name>
</gene>
<reference evidence="1" key="1">
    <citation type="submission" date="2022-01" db="EMBL/GenBank/DDBJ databases">
        <title>Genome sequencing of Zunongwangia sp. M21534 genome.</title>
        <authorList>
            <person name="Chen Y."/>
            <person name="Dong C."/>
            <person name="Shao Z."/>
        </authorList>
    </citation>
    <scope>NUCLEOTIDE SEQUENCE</scope>
    <source>
        <strain evidence="1">MCCC M21534</strain>
    </source>
</reference>
<keyword evidence="1" id="KW-0808">Transferase</keyword>
<organism evidence="1 2">
    <name type="scientific">Zunongwangia pacifica</name>
    <dbReference type="NCBI Taxonomy" id="2911062"/>
    <lineage>
        <taxon>Bacteria</taxon>
        <taxon>Pseudomonadati</taxon>
        <taxon>Bacteroidota</taxon>
        <taxon>Flavobacteriia</taxon>
        <taxon>Flavobacteriales</taxon>
        <taxon>Flavobacteriaceae</taxon>
        <taxon>Zunongwangia</taxon>
    </lineage>
</organism>
<sequence>MRFYSPGKLLITAEYAVLDGAQALCLPTKKGQSLTIQENNLGVINWMSKDENDKIWFQDQFKKDSLGIKSTSEYKISESEKESAISARCIQIITAAEELSGQHLFEKGYDILTELEFNRNWGLGTSSTLINNLAQWLKIDPYVLLNKTFKGSGYDIACAQADSPITYERKKNTQISLKADFEPGFSDHIYFVYLNQKQNSREGIAHYRKRTVDDREILIEKVSNITQQLIKCDNLAEYDLLINIHENLISKALNLPKVKTRLFPDYEGSIKSLGAWGGDFIMVTAKNDPTLYFKEKGFEVVIPYSQMIL</sequence>
<dbReference type="GO" id="GO:0016301">
    <property type="term" value="F:kinase activity"/>
    <property type="evidence" value="ECO:0007669"/>
    <property type="project" value="UniProtKB-KW"/>
</dbReference>
<accession>A0A9X1ZSH7</accession>
<dbReference type="AlphaFoldDB" id="A0A9X1ZSH7"/>
<name>A0A9X1ZSH7_9FLAO</name>
<dbReference type="Gene3D" id="3.30.230.10">
    <property type="match status" value="1"/>
</dbReference>
<comment type="caution">
    <text evidence="1">The sequence shown here is derived from an EMBL/GenBank/DDBJ whole genome shotgun (WGS) entry which is preliminary data.</text>
</comment>
<keyword evidence="2" id="KW-1185">Reference proteome</keyword>
<dbReference type="NCBIfam" id="NF040656">
    <property type="entry name" value="GHMP_GYDIA"/>
    <property type="match status" value="1"/>
</dbReference>
<dbReference type="Proteomes" id="UP001139521">
    <property type="component" value="Unassembled WGS sequence"/>
</dbReference>
<evidence type="ECO:0000313" key="1">
    <source>
        <dbReference type="EMBL" id="MCL6216848.1"/>
    </source>
</evidence>
<dbReference type="EMBL" id="JAKHSK010000001">
    <property type="protein sequence ID" value="MCL6216848.1"/>
    <property type="molecule type" value="Genomic_DNA"/>
</dbReference>
<dbReference type="RefSeq" id="WP_249599838.1">
    <property type="nucleotide sequence ID" value="NZ_JAKHSK010000001.1"/>
</dbReference>
<proteinExistence type="predicted"/>
<dbReference type="InterPro" id="IPR047765">
    <property type="entry name" value="GHMP_GYDIA-like"/>
</dbReference>
<protein>
    <submittedName>
        <fullName evidence="1">GHMP kinase</fullName>
    </submittedName>
</protein>